<evidence type="ECO:0000313" key="2">
    <source>
        <dbReference type="Proteomes" id="UP001595974"/>
    </source>
</evidence>
<protein>
    <submittedName>
        <fullName evidence="1">Type VI secretion system baseplate subunit TssG</fullName>
    </submittedName>
</protein>
<dbReference type="InterPro" id="IPR010732">
    <property type="entry name" value="T6SS_TssG-like"/>
</dbReference>
<dbReference type="EMBL" id="JBHSOG010000051">
    <property type="protein sequence ID" value="MFC5770513.1"/>
    <property type="molecule type" value="Genomic_DNA"/>
</dbReference>
<reference evidence="2" key="1">
    <citation type="journal article" date="2019" name="Int. J. Syst. Evol. Microbiol.">
        <title>The Global Catalogue of Microorganisms (GCM) 10K type strain sequencing project: providing services to taxonomists for standard genome sequencing and annotation.</title>
        <authorList>
            <consortium name="The Broad Institute Genomics Platform"/>
            <consortium name="The Broad Institute Genome Sequencing Center for Infectious Disease"/>
            <person name="Wu L."/>
            <person name="Ma J."/>
        </authorList>
    </citation>
    <scope>NUCLEOTIDE SEQUENCE [LARGE SCALE GENOMIC DNA]</scope>
    <source>
        <strain evidence="2">SHR3</strain>
    </source>
</reference>
<name>A0ABW1ATL8_9RHOO</name>
<organism evidence="1 2">
    <name type="scientific">Thauera sinica</name>
    <dbReference type="NCBI Taxonomy" id="2665146"/>
    <lineage>
        <taxon>Bacteria</taxon>
        <taxon>Pseudomonadati</taxon>
        <taxon>Pseudomonadota</taxon>
        <taxon>Betaproteobacteria</taxon>
        <taxon>Rhodocyclales</taxon>
        <taxon>Zoogloeaceae</taxon>
        <taxon>Thauera</taxon>
    </lineage>
</organism>
<dbReference type="RefSeq" id="WP_096447225.1">
    <property type="nucleotide sequence ID" value="NZ_JBHSOG010000051.1"/>
</dbReference>
<keyword evidence="2" id="KW-1185">Reference proteome</keyword>
<gene>
    <name evidence="1" type="primary">tssG</name>
    <name evidence="1" type="ORF">ACFPTN_14110</name>
</gene>
<accession>A0ABW1ATL8</accession>
<dbReference type="Proteomes" id="UP001595974">
    <property type="component" value="Unassembled WGS sequence"/>
</dbReference>
<dbReference type="PANTHER" id="PTHR35564">
    <property type="match status" value="1"/>
</dbReference>
<proteinExistence type="predicted"/>
<comment type="caution">
    <text evidence="1">The sequence shown here is derived from an EMBL/GenBank/DDBJ whole genome shotgun (WGS) entry which is preliminary data.</text>
</comment>
<dbReference type="NCBIfam" id="TIGR03347">
    <property type="entry name" value="VI_chp_1"/>
    <property type="match status" value="1"/>
</dbReference>
<sequence length="339" mass="37659">MNPFDAPMAEIARHVPLPDRPVWRYEFYGLMRWLSAVRQDKPPVGEALRPQQETFRLGQKPSMAFAPREIADLRQDGGLLRIRLHGLGLLGPNGAMPLQFTDFIRDRAEAHQDTTLADFLDVFHHRHLSAMYRAWANSQAAAGLDRPQDERFSRYVDRLAGCEAGQPSVLPGHARLCAAAHLVREARNPAGMASTLSNFFGVPIEVEEFVPRWVRINDEDVTLLGAPGQASMLGDGAFAGEHILDCQHGFRLIIGPLSLEDYLSFTPTGHNLPLLVEWVRAFVGFEFAWEAELRIAPRAAPGARVGSEERLGWSTWLGEGDAETPTTGMIFDPEEAMTA</sequence>
<dbReference type="Pfam" id="PF06996">
    <property type="entry name" value="T6SS_TssG"/>
    <property type="match status" value="1"/>
</dbReference>
<dbReference type="PANTHER" id="PTHR35564:SF4">
    <property type="entry name" value="CYTOPLASMIC PROTEIN"/>
    <property type="match status" value="1"/>
</dbReference>
<evidence type="ECO:0000313" key="1">
    <source>
        <dbReference type="EMBL" id="MFC5770513.1"/>
    </source>
</evidence>